<dbReference type="EMBL" id="HACG01026177">
    <property type="protein sequence ID" value="CEK73042.1"/>
    <property type="molecule type" value="Transcribed_RNA"/>
</dbReference>
<sequence>VPHHTGGPSPASEVCAFLLNVFSICFTMHHFSGLLQFTYHNPGDPKPKQVCDSNKTA</sequence>
<organism evidence="1">
    <name type="scientific">Arion vulgaris</name>
    <dbReference type="NCBI Taxonomy" id="1028688"/>
    <lineage>
        <taxon>Eukaryota</taxon>
        <taxon>Metazoa</taxon>
        <taxon>Spiralia</taxon>
        <taxon>Lophotrochozoa</taxon>
        <taxon>Mollusca</taxon>
        <taxon>Gastropoda</taxon>
        <taxon>Heterobranchia</taxon>
        <taxon>Euthyneura</taxon>
        <taxon>Panpulmonata</taxon>
        <taxon>Eupulmonata</taxon>
        <taxon>Stylommatophora</taxon>
        <taxon>Helicina</taxon>
        <taxon>Arionoidea</taxon>
        <taxon>Arionidae</taxon>
        <taxon>Arion</taxon>
    </lineage>
</organism>
<protein>
    <submittedName>
        <fullName evidence="1">Uncharacterized protein</fullName>
    </submittedName>
</protein>
<reference evidence="1" key="1">
    <citation type="submission" date="2014-12" db="EMBL/GenBank/DDBJ databases">
        <title>Insight into the proteome of Arion vulgaris.</title>
        <authorList>
            <person name="Aradska J."/>
            <person name="Bulat T."/>
            <person name="Smidak R."/>
            <person name="Sarate P."/>
            <person name="Gangsoo J."/>
            <person name="Sialana F."/>
            <person name="Bilban M."/>
            <person name="Lubec G."/>
        </authorList>
    </citation>
    <scope>NUCLEOTIDE SEQUENCE</scope>
    <source>
        <tissue evidence="1">Skin</tissue>
    </source>
</reference>
<proteinExistence type="predicted"/>
<feature type="non-terminal residue" evidence="1">
    <location>
        <position position="1"/>
    </location>
</feature>
<accession>A0A0B6ZXI7</accession>
<gene>
    <name evidence="1" type="primary">ORF85038</name>
</gene>
<evidence type="ECO:0000313" key="1">
    <source>
        <dbReference type="EMBL" id="CEK73042.1"/>
    </source>
</evidence>
<name>A0A0B6ZXI7_9EUPU</name>
<dbReference type="AlphaFoldDB" id="A0A0B6ZXI7"/>